<sequence>MSWDDSEHRKILELEGLRRWVPPHLDGYKPLFEAVQEQGIDPRW</sequence>
<evidence type="ECO:0000313" key="2">
    <source>
        <dbReference type="Proteomes" id="UP000039021"/>
    </source>
</evidence>
<gene>
    <name evidence="1" type="ORF">ERS007739_04796</name>
</gene>
<protein>
    <submittedName>
        <fullName evidence="1">Uncharacterized protein</fullName>
    </submittedName>
</protein>
<accession>A0A916PHF6</accession>
<organism evidence="1 2">
    <name type="scientific">Mycobacterium tuberculosis</name>
    <dbReference type="NCBI Taxonomy" id="1773"/>
    <lineage>
        <taxon>Bacteria</taxon>
        <taxon>Bacillati</taxon>
        <taxon>Actinomycetota</taxon>
        <taxon>Actinomycetes</taxon>
        <taxon>Mycobacteriales</taxon>
        <taxon>Mycobacteriaceae</taxon>
        <taxon>Mycobacterium</taxon>
        <taxon>Mycobacterium tuberculosis complex</taxon>
    </lineage>
</organism>
<name>A0A916PHF6_MYCTX</name>
<dbReference type="EMBL" id="CSBK01003240">
    <property type="protein sequence ID" value="CPA73038.1"/>
    <property type="molecule type" value="Genomic_DNA"/>
</dbReference>
<reference evidence="2" key="1">
    <citation type="submission" date="2015-03" db="EMBL/GenBank/DDBJ databases">
        <authorList>
            <consortium name="Pathogen Informatics"/>
        </authorList>
    </citation>
    <scope>NUCLEOTIDE SEQUENCE [LARGE SCALE GENOMIC DNA]</scope>
    <source>
        <strain evidence="2">N09902308</strain>
    </source>
</reference>
<dbReference type="Proteomes" id="UP000039021">
    <property type="component" value="Unassembled WGS sequence"/>
</dbReference>
<comment type="caution">
    <text evidence="1">The sequence shown here is derived from an EMBL/GenBank/DDBJ whole genome shotgun (WGS) entry which is preliminary data.</text>
</comment>
<dbReference type="AlphaFoldDB" id="A0A916PHF6"/>
<proteinExistence type="predicted"/>
<evidence type="ECO:0000313" key="1">
    <source>
        <dbReference type="EMBL" id="CPA73038.1"/>
    </source>
</evidence>